<name>A0A7J3XY25_9CREN</name>
<dbReference type="GO" id="GO:0003677">
    <property type="term" value="F:DNA binding"/>
    <property type="evidence" value="ECO:0007669"/>
    <property type="project" value="UniProtKB-KW"/>
</dbReference>
<dbReference type="EMBL" id="DRYK01000028">
    <property type="protein sequence ID" value="HHP67566.1"/>
    <property type="molecule type" value="Genomic_DNA"/>
</dbReference>
<dbReference type="Gene3D" id="2.30.130.30">
    <property type="entry name" value="Hypothetical protein"/>
    <property type="match status" value="1"/>
</dbReference>
<keyword evidence="1" id="KW-0238">DNA-binding</keyword>
<organism evidence="1">
    <name type="scientific">Thermogladius calderae</name>
    <dbReference type="NCBI Taxonomy" id="1200300"/>
    <lineage>
        <taxon>Archaea</taxon>
        <taxon>Thermoproteota</taxon>
        <taxon>Thermoprotei</taxon>
        <taxon>Desulfurococcales</taxon>
        <taxon>Desulfurococcaceae</taxon>
        <taxon>Thermogladius</taxon>
    </lineage>
</organism>
<comment type="caution">
    <text evidence="1">The sequence shown here is derived from an EMBL/GenBank/DDBJ whole genome shotgun (WGS) entry which is preliminary data.</text>
</comment>
<reference evidence="1" key="1">
    <citation type="journal article" date="2020" name="mSystems">
        <title>Genome- and Community-Level Interaction Insights into Carbon Utilization and Element Cycling Functions of Hydrothermarchaeota in Hydrothermal Sediment.</title>
        <authorList>
            <person name="Zhou Z."/>
            <person name="Liu Y."/>
            <person name="Xu W."/>
            <person name="Pan J."/>
            <person name="Luo Z.H."/>
            <person name="Li M."/>
        </authorList>
    </citation>
    <scope>NUCLEOTIDE SEQUENCE [LARGE SCALE GENOMIC DNA]</scope>
    <source>
        <strain evidence="1">SpSt-110</strain>
    </source>
</reference>
<gene>
    <name evidence="1" type="ORF">ENM60_02065</name>
</gene>
<dbReference type="SUPFAM" id="SSF88697">
    <property type="entry name" value="PUA domain-like"/>
    <property type="match status" value="1"/>
</dbReference>
<accession>A0A7J3XY25</accession>
<protein>
    <submittedName>
        <fullName evidence="1">DNA-binding protein</fullName>
    </submittedName>
</protein>
<dbReference type="InterPro" id="IPR015947">
    <property type="entry name" value="PUA-like_sf"/>
</dbReference>
<sequence>METYLISILPLYAHRILTGKKKMELRRYFGLKPGSGSIFVIYASGGTRAIVGEFKAGEVYVGKPEEIARIALSGGTGVFKSDLKYIRGSKIAIGIEIKEVKVYKRPVKLEELRRIFPGFQPPLSFRRIDENEPLYVLLLERLRAQG</sequence>
<proteinExistence type="predicted"/>
<dbReference type="AlphaFoldDB" id="A0A7J3XY25"/>
<evidence type="ECO:0000313" key="1">
    <source>
        <dbReference type="EMBL" id="HHP67566.1"/>
    </source>
</evidence>